<sequence length="426" mass="46815">METMRKANLEIEFGGSVDFACCTQCLHTDLEQRKKEASDPSHRRRRSRKRRNNKKTKPCLVCGSPVCPRHCDQTFRKQNKIRICNECSPLFSHDFIVNCLDITIPDEERRRNIDRMMDTYDRTRLLLKYSSQYIDEIANALQCNTKRNNGVTLGTCATSVASSVAGAVGIATIFTPLGPHLLIASLFFSGSATVVQSGSEAVNYFAEPNKLANKIIAMHAMMKSILSVTDVLRSALSSEQVRVDPYLDGGAVKDGALENEDEDAKKPSDDKSKTAGIVVGRNTRLVTRASATVMRSARVALAAGGALTAASILLETNEMIRVTGRMRKGNPNKKADLIREIKKEVEDLPDTHVVAEECEKFFELMVAKPISAAALLEKGEGNMWVGENNLEGVKEDQVLDAISCLEMQAAIASMEQPQGVVESPMT</sequence>
<gene>
    <name evidence="2" type="ORF">HTAM1171_LOCUS9272</name>
</gene>
<reference evidence="2" key="1">
    <citation type="submission" date="2021-01" db="EMBL/GenBank/DDBJ databases">
        <authorList>
            <person name="Corre E."/>
            <person name="Pelletier E."/>
            <person name="Niang G."/>
            <person name="Scheremetjew M."/>
            <person name="Finn R."/>
            <person name="Kale V."/>
            <person name="Holt S."/>
            <person name="Cochrane G."/>
            <person name="Meng A."/>
            <person name="Brown T."/>
            <person name="Cohen L."/>
        </authorList>
    </citation>
    <scope>NUCLEOTIDE SEQUENCE</scope>
    <source>
        <strain evidence="2">CCMP826</strain>
    </source>
</reference>
<evidence type="ECO:0000256" key="1">
    <source>
        <dbReference type="SAM" id="MobiDB-lite"/>
    </source>
</evidence>
<accession>A0A7S2I498</accession>
<feature type="compositionally biased region" description="Basic and acidic residues" evidence="1">
    <location>
        <begin position="263"/>
        <end position="273"/>
    </location>
</feature>
<evidence type="ECO:0000313" key="2">
    <source>
        <dbReference type="EMBL" id="CAD9507484.1"/>
    </source>
</evidence>
<feature type="region of interest" description="Disordered" evidence="1">
    <location>
        <begin position="252"/>
        <end position="274"/>
    </location>
</feature>
<feature type="compositionally biased region" description="Basic residues" evidence="1">
    <location>
        <begin position="42"/>
        <end position="56"/>
    </location>
</feature>
<dbReference type="EMBL" id="HBGV01015056">
    <property type="protein sequence ID" value="CAD9507484.1"/>
    <property type="molecule type" value="Transcribed_RNA"/>
</dbReference>
<organism evidence="2">
    <name type="scientific">Helicotheca tamesis</name>
    <dbReference type="NCBI Taxonomy" id="374047"/>
    <lineage>
        <taxon>Eukaryota</taxon>
        <taxon>Sar</taxon>
        <taxon>Stramenopiles</taxon>
        <taxon>Ochrophyta</taxon>
        <taxon>Bacillariophyta</taxon>
        <taxon>Mediophyceae</taxon>
        <taxon>Lithodesmiophycidae</taxon>
        <taxon>Lithodesmiales</taxon>
        <taxon>Lithodesmiaceae</taxon>
        <taxon>Helicotheca</taxon>
    </lineage>
</organism>
<feature type="region of interest" description="Disordered" evidence="1">
    <location>
        <begin position="33"/>
        <end position="56"/>
    </location>
</feature>
<name>A0A7S2I498_9STRA</name>
<dbReference type="AlphaFoldDB" id="A0A7S2I498"/>
<proteinExistence type="predicted"/>
<protein>
    <submittedName>
        <fullName evidence="2">Uncharacterized protein</fullName>
    </submittedName>
</protein>